<dbReference type="InterPro" id="IPR011330">
    <property type="entry name" value="Glyco_hydro/deAcase_b/a-brl"/>
</dbReference>
<accession>A0A1H6SWY7</accession>
<dbReference type="PROSITE" id="PS51677">
    <property type="entry name" value="NODB"/>
    <property type="match status" value="1"/>
</dbReference>
<dbReference type="SUPFAM" id="SSF88713">
    <property type="entry name" value="Glycoside hydrolase/deacetylase"/>
    <property type="match status" value="1"/>
</dbReference>
<gene>
    <name evidence="2" type="ORF">SAMN04488058_101415</name>
</gene>
<dbReference type="PANTHER" id="PTHR10587">
    <property type="entry name" value="GLYCOSYL TRANSFERASE-RELATED"/>
    <property type="match status" value="1"/>
</dbReference>
<dbReference type="GO" id="GO:0016810">
    <property type="term" value="F:hydrolase activity, acting on carbon-nitrogen (but not peptide) bonds"/>
    <property type="evidence" value="ECO:0007669"/>
    <property type="project" value="InterPro"/>
</dbReference>
<protein>
    <submittedName>
        <fullName evidence="2">Peptidoglycan/xylan/chitin deacetylase, PgdA/CDA1 family</fullName>
    </submittedName>
</protein>
<dbReference type="Gene3D" id="3.20.20.370">
    <property type="entry name" value="Glycoside hydrolase/deacetylase"/>
    <property type="match status" value="1"/>
</dbReference>
<name>A0A1H6SWY7_9DEIO</name>
<dbReference type="GO" id="GO:0005975">
    <property type="term" value="P:carbohydrate metabolic process"/>
    <property type="evidence" value="ECO:0007669"/>
    <property type="project" value="InterPro"/>
</dbReference>
<dbReference type="Pfam" id="PF01522">
    <property type="entry name" value="Polysacc_deac_1"/>
    <property type="match status" value="1"/>
</dbReference>
<dbReference type="AlphaFoldDB" id="A0A1H6SWY7"/>
<evidence type="ECO:0000313" key="2">
    <source>
        <dbReference type="EMBL" id="SEI71406.1"/>
    </source>
</evidence>
<organism evidence="2 3">
    <name type="scientific">Deinococcus reticulitermitis</name>
    <dbReference type="NCBI Taxonomy" id="856736"/>
    <lineage>
        <taxon>Bacteria</taxon>
        <taxon>Thermotogati</taxon>
        <taxon>Deinococcota</taxon>
        <taxon>Deinococci</taxon>
        <taxon>Deinococcales</taxon>
        <taxon>Deinococcaceae</taxon>
        <taxon>Deinococcus</taxon>
    </lineage>
</organism>
<reference evidence="3" key="1">
    <citation type="submission" date="2016-10" db="EMBL/GenBank/DDBJ databases">
        <authorList>
            <person name="Varghese N."/>
            <person name="Submissions S."/>
        </authorList>
    </citation>
    <scope>NUCLEOTIDE SEQUENCE [LARGE SCALE GENOMIC DNA]</scope>
    <source>
        <strain evidence="3">CGMCC 1.10218</strain>
    </source>
</reference>
<dbReference type="InterPro" id="IPR002509">
    <property type="entry name" value="NODB_dom"/>
</dbReference>
<feature type="domain" description="NodB homology" evidence="1">
    <location>
        <begin position="40"/>
        <end position="221"/>
    </location>
</feature>
<sequence length="415" mass="45513">MGHMGRRRWVAALLASLALPSLLVQVGNLGLVREGRRARREVALTFDDGPDPRSTPRVLDALQAAGMRATFFVLAPSARAYPGLIRRMLAEGHQVEAHAERHHHAWARTPWGAFLDPLRAVRGVAEVTGRPGRFHRPPHGAYTLATVLGQWAAGVRGAHWSLEGRDWHPAFSSARVRARLSERLVPGAVIVLHDAGPGGPTTVETLPGLLAELRERGYRSVPLSELPGAAPQRWSDLRRRAFIRLDAAFDRLGGVRFAGGRRDNLFRIARVPFPLDGVKLGDGGGLRRGAPALEFHVNNPLLVDLGPRASVLQARRSDFPVVARELQTRPELADVEAVFCLSALSPLLGLLGFENLDLPPAYTRRLQRWAGVLRFAYGSAARAQAPRLSVLSRAEFLWRYGPPLEDPPGAYTAQR</sequence>
<dbReference type="STRING" id="856736.SAMN04488058_101415"/>
<dbReference type="InterPro" id="IPR054467">
    <property type="entry name" value="YkoP-like_dom"/>
</dbReference>
<proteinExistence type="predicted"/>
<dbReference type="Pfam" id="PF22790">
    <property type="entry name" value="YkoP"/>
    <property type="match status" value="1"/>
</dbReference>
<evidence type="ECO:0000259" key="1">
    <source>
        <dbReference type="PROSITE" id="PS51677"/>
    </source>
</evidence>
<dbReference type="CDD" id="cd10959">
    <property type="entry name" value="CE4_NodB_like_3"/>
    <property type="match status" value="1"/>
</dbReference>
<dbReference type="Proteomes" id="UP000199223">
    <property type="component" value="Unassembled WGS sequence"/>
</dbReference>
<dbReference type="EMBL" id="FNZA01000001">
    <property type="protein sequence ID" value="SEI71406.1"/>
    <property type="molecule type" value="Genomic_DNA"/>
</dbReference>
<dbReference type="PANTHER" id="PTHR10587:SF137">
    <property type="entry name" value="4-DEOXY-4-FORMAMIDO-L-ARABINOSE-PHOSPHOUNDECAPRENOL DEFORMYLASE ARND-RELATED"/>
    <property type="match status" value="1"/>
</dbReference>
<evidence type="ECO:0000313" key="3">
    <source>
        <dbReference type="Proteomes" id="UP000199223"/>
    </source>
</evidence>
<dbReference type="InterPro" id="IPR050248">
    <property type="entry name" value="Polysacc_deacetylase_ArnD"/>
</dbReference>
<keyword evidence="3" id="KW-1185">Reference proteome</keyword>